<evidence type="ECO:0000313" key="1">
    <source>
        <dbReference type="EMBL" id="MBD2864763.1"/>
    </source>
</evidence>
<keyword evidence="2" id="KW-1185">Reference proteome</keyword>
<dbReference type="InterPro" id="IPR036188">
    <property type="entry name" value="FAD/NAD-bd_sf"/>
</dbReference>
<dbReference type="RefSeq" id="WP_190930386.1">
    <property type="nucleotide sequence ID" value="NZ_JACXJA010000032.1"/>
</dbReference>
<dbReference type="Proteomes" id="UP000639396">
    <property type="component" value="Unassembled WGS sequence"/>
</dbReference>
<dbReference type="InterPro" id="IPR005288">
    <property type="entry name" value="NadB"/>
</dbReference>
<dbReference type="Pfam" id="PF12831">
    <property type="entry name" value="FAD_oxidored"/>
    <property type="match status" value="1"/>
</dbReference>
<organism evidence="1 2">
    <name type="scientific">Paenibacillus oceani</name>
    <dbReference type="NCBI Taxonomy" id="2772510"/>
    <lineage>
        <taxon>Bacteria</taxon>
        <taxon>Bacillati</taxon>
        <taxon>Bacillota</taxon>
        <taxon>Bacilli</taxon>
        <taxon>Bacillales</taxon>
        <taxon>Paenibacillaceae</taxon>
        <taxon>Paenibacillus</taxon>
    </lineage>
</organism>
<comment type="caution">
    <text evidence="1">The sequence shown here is derived from an EMBL/GenBank/DDBJ whole genome shotgun (WGS) entry which is preliminary data.</text>
</comment>
<protein>
    <submittedName>
        <fullName evidence="1">FAD-dependent oxidoreductase</fullName>
    </submittedName>
</protein>
<dbReference type="AlphaFoldDB" id="A0A927CB29"/>
<dbReference type="PANTHER" id="PTHR42716:SF1">
    <property type="entry name" value="SLL0471 PROTEIN"/>
    <property type="match status" value="1"/>
</dbReference>
<gene>
    <name evidence="1" type="ORF">IDH45_22540</name>
</gene>
<dbReference type="Gene3D" id="3.40.50.720">
    <property type="entry name" value="NAD(P)-binding Rossmann-like Domain"/>
    <property type="match status" value="1"/>
</dbReference>
<evidence type="ECO:0000313" key="2">
    <source>
        <dbReference type="Proteomes" id="UP000639396"/>
    </source>
</evidence>
<sequence>MYHRINRRNEGNEVEERRYTANRPGLEIHADVAVIGGGLGGCAAALAAAAAGKTVVITEETDWLGGQLTSQAVPPDEHRWIEQFGCTRSYRNLREGIRSYYRRTFPLTIEATRKPNLNPGNGSVSRLCHEPRVALAVLHEMLAPYVHSGKLKLLMRRVPIRAEAIGDSVQAVTVRHTESGREETIVAAFFLDATECGDLLPMTGTEYVTGAESISQTGEPHAVDGDPLPMDMQAFTYCFAMDHFEGENHTIERPRDYSFWRSYEADFWPGKLRSWTGVLPRTLQPREFGIFTHTADLWRYRRILDKTNFTEGAYSSDITIVNWQQNDYWLGPIIDVPEEERNKHLESAKQLSLSLLYWMQTEAPRPDGKIGYPGLRLRKDVVGTEDGLAMYPYIRESRRIKAEYTVLEQHISPDERKDGRAEHFHDSVGIGCYRIDLHPSTGNRHYIDISCLPFQIPLGALIPVRMQNLLPACKNLGVTHITNGCYRLHPVEWNIGEAVGYLASYCIDKQLQPSAVRNHSDALKDFQQLLTKAGVELSWPDIRAM</sequence>
<reference evidence="1" key="1">
    <citation type="submission" date="2020-09" db="EMBL/GenBank/DDBJ databases">
        <title>A novel bacterium of genus Paenibacillus, isolated from South China Sea.</title>
        <authorList>
            <person name="Huang H."/>
            <person name="Mo K."/>
            <person name="Hu Y."/>
        </authorList>
    </citation>
    <scope>NUCLEOTIDE SEQUENCE</scope>
    <source>
        <strain evidence="1">IB182363</strain>
    </source>
</reference>
<dbReference type="GO" id="GO:0009435">
    <property type="term" value="P:NAD+ biosynthetic process"/>
    <property type="evidence" value="ECO:0007669"/>
    <property type="project" value="InterPro"/>
</dbReference>
<accession>A0A927CB29</accession>
<proteinExistence type="predicted"/>
<name>A0A927CB29_9BACL</name>
<dbReference type="PANTHER" id="PTHR42716">
    <property type="entry name" value="L-ASPARTATE OXIDASE"/>
    <property type="match status" value="1"/>
</dbReference>
<dbReference type="SUPFAM" id="SSF51905">
    <property type="entry name" value="FAD/NAD(P)-binding domain"/>
    <property type="match status" value="1"/>
</dbReference>
<dbReference type="GO" id="GO:0008734">
    <property type="term" value="F:L-aspartate oxidase activity"/>
    <property type="evidence" value="ECO:0007669"/>
    <property type="project" value="InterPro"/>
</dbReference>
<dbReference type="EMBL" id="JACXJA010000032">
    <property type="protein sequence ID" value="MBD2864763.1"/>
    <property type="molecule type" value="Genomic_DNA"/>
</dbReference>